<comment type="caution">
    <text evidence="10">The sequence shown here is derived from an EMBL/GenBank/DDBJ whole genome shotgun (WGS) entry which is preliminary data.</text>
</comment>
<keyword evidence="6" id="KW-0472">Membrane</keyword>
<reference evidence="10" key="1">
    <citation type="submission" date="2010-07" db="EMBL/GenBank/DDBJ databases">
        <authorList>
            <person name="Muzny D."/>
            <person name="Qin X."/>
            <person name="Buhay C."/>
            <person name="Dugan-Rocha S."/>
            <person name="Ding Y."/>
            <person name="Chen G."/>
            <person name="Hawes A."/>
            <person name="Holder M."/>
            <person name="Jhangiani S."/>
            <person name="Johnson A."/>
            <person name="Khan Z."/>
            <person name="Li Z."/>
            <person name="Liu W."/>
            <person name="Liu X."/>
            <person name="Perez L."/>
            <person name="Shen H."/>
            <person name="Wang Q."/>
            <person name="Watt J."/>
            <person name="Xi L."/>
            <person name="Xin Y."/>
            <person name="Zhou J."/>
            <person name="Deng J."/>
            <person name="Jiang H."/>
            <person name="Liu Y."/>
            <person name="Qu J."/>
            <person name="Song X.-Z."/>
            <person name="Zhang L."/>
            <person name="Villasana D."/>
            <person name="Johnson A."/>
            <person name="Liu J."/>
            <person name="Liyanage D."/>
            <person name="Lorensuhewa L."/>
            <person name="Robinson T."/>
            <person name="Song A."/>
            <person name="Song B.-B."/>
            <person name="Dinh H."/>
            <person name="Thornton R."/>
            <person name="Coyle M."/>
            <person name="Francisco L."/>
            <person name="Jackson L."/>
            <person name="Javaid M."/>
            <person name="Korchina V."/>
            <person name="Kovar C."/>
            <person name="Mata R."/>
            <person name="Mathew T."/>
            <person name="Ngo R."/>
            <person name="Nguyen L."/>
            <person name="Nguyen N."/>
            <person name="Okwuonu G."/>
            <person name="Ongeri F."/>
            <person name="Pham C."/>
            <person name="Simmons D."/>
            <person name="Wilczek-Boney K."/>
            <person name="Hale W."/>
            <person name="Jakkamsetti A."/>
            <person name="Pham P."/>
            <person name="Ruth R."/>
            <person name="San Lucas F."/>
            <person name="Warren J."/>
            <person name="Zhang J."/>
            <person name="Zhao Z."/>
            <person name="Zhou C."/>
            <person name="Zhu D."/>
            <person name="Lee S."/>
            <person name="Bess C."/>
            <person name="Blankenburg K."/>
            <person name="Forbes L."/>
            <person name="Fu Q."/>
            <person name="Gubbala S."/>
            <person name="Hirani K."/>
            <person name="Jayaseelan J.C."/>
            <person name="Lara F."/>
            <person name="Munidasa M."/>
            <person name="Palculict T."/>
            <person name="Patil S."/>
            <person name="Pu L.-L."/>
            <person name="Saada N."/>
            <person name="Tang L."/>
            <person name="Weissenberger G."/>
            <person name="Zhu Y."/>
            <person name="Hemphill L."/>
            <person name="Shang Y."/>
            <person name="Youmans B."/>
            <person name="Ayvaz T."/>
            <person name="Ross M."/>
            <person name="Santibanez J."/>
            <person name="Aqrawi P."/>
            <person name="Gross S."/>
            <person name="Joshi V."/>
            <person name="Fowler G."/>
            <person name="Nazareth L."/>
            <person name="Reid J."/>
            <person name="Worley K."/>
            <person name="Petrosino J."/>
            <person name="Highlander S."/>
            <person name="Gibbs R."/>
        </authorList>
    </citation>
    <scope>NUCLEOTIDE SEQUENCE [LARGE SCALE GENOMIC DNA]</scope>
    <source>
        <strain evidence="10">ATCC 33861</strain>
    </source>
</reference>
<evidence type="ECO:0000256" key="7">
    <source>
        <dbReference type="ARBA" id="ARBA00023237"/>
    </source>
</evidence>
<dbReference type="Proteomes" id="UP000006258">
    <property type="component" value="Unassembled WGS sequence"/>
</dbReference>
<dbReference type="GO" id="GO:0015288">
    <property type="term" value="F:porin activity"/>
    <property type="evidence" value="ECO:0007669"/>
    <property type="project" value="TreeGrafter"/>
</dbReference>
<evidence type="ECO:0000256" key="2">
    <source>
        <dbReference type="ARBA" id="ARBA00007613"/>
    </source>
</evidence>
<dbReference type="EMBL" id="ACHA02000005">
    <property type="protein sequence ID" value="EFK58577.1"/>
    <property type="molecule type" value="Genomic_DNA"/>
</dbReference>
<keyword evidence="7" id="KW-0998">Cell outer membrane</keyword>
<dbReference type="AlphaFoldDB" id="D7VJX5"/>
<feature type="signal peptide" evidence="9">
    <location>
        <begin position="1"/>
        <end position="29"/>
    </location>
</feature>
<name>D7VJX5_SPHSI</name>
<dbReference type="SUPFAM" id="SSF56954">
    <property type="entry name" value="Outer membrane efflux proteins (OEP)"/>
    <property type="match status" value="1"/>
</dbReference>
<protein>
    <submittedName>
        <fullName evidence="10">Outer membrane efflux protein</fullName>
    </submittedName>
</protein>
<sequence>MEILNINMNRISKWLMLLLSIGIFGSAYAQEELTLKEAIQYALQNKADAKKSKLDVINAENKISEVRSNALPQINLSAGLTYNPIIQKIALPDFTGQTGGTTLVEMGQKWQATPTVSMTQQIFNQSVFTGLKAASTTRAFYQVNHEMTEEQLIERVANSYYDVYQAKMQLETIESNLKSTRKTRDVIFGSYSNGLAKKIDLDRTDVAVNNLESSKLQKMNEIQLKENALKFVIGMDVNKEIQMPKSTFNIDLKIANLDTAQLDNRTEIKLLATQRQLNIFNKKSIEAQYYPTLSLQASYGYAGFGQKFPLVNNNGVWANFASIGLNLSFPIFNGFATRSKVRQAQIDIDKLDVDIADRKLGLMTEANNAQKQLKNSLLNINVQQANMELAKEVLSNVENNYKNGLATLTDLLDAEKAYAEAQNNHSTALLNYKVAEIQIIKSNGNLKSLINE</sequence>
<organism evidence="10 11">
    <name type="scientific">Sphingobacterium spiritivorum ATCC 33861</name>
    <dbReference type="NCBI Taxonomy" id="525373"/>
    <lineage>
        <taxon>Bacteria</taxon>
        <taxon>Pseudomonadati</taxon>
        <taxon>Bacteroidota</taxon>
        <taxon>Sphingobacteriia</taxon>
        <taxon>Sphingobacteriales</taxon>
        <taxon>Sphingobacteriaceae</taxon>
        <taxon>Sphingobacterium</taxon>
    </lineage>
</organism>
<keyword evidence="4" id="KW-1134">Transmembrane beta strand</keyword>
<evidence type="ECO:0000313" key="11">
    <source>
        <dbReference type="Proteomes" id="UP000006258"/>
    </source>
</evidence>
<evidence type="ECO:0000256" key="5">
    <source>
        <dbReference type="ARBA" id="ARBA00022692"/>
    </source>
</evidence>
<evidence type="ECO:0000256" key="1">
    <source>
        <dbReference type="ARBA" id="ARBA00004442"/>
    </source>
</evidence>
<feature type="chain" id="PRO_5003107228" evidence="9">
    <location>
        <begin position="30"/>
        <end position="452"/>
    </location>
</feature>
<evidence type="ECO:0000256" key="6">
    <source>
        <dbReference type="ARBA" id="ARBA00023136"/>
    </source>
</evidence>
<evidence type="ECO:0000256" key="4">
    <source>
        <dbReference type="ARBA" id="ARBA00022452"/>
    </source>
</evidence>
<dbReference type="Pfam" id="PF02321">
    <property type="entry name" value="OEP"/>
    <property type="match status" value="2"/>
</dbReference>
<feature type="coiled-coil region" evidence="8">
    <location>
        <begin position="366"/>
        <end position="400"/>
    </location>
</feature>
<dbReference type="Gene3D" id="1.20.1600.10">
    <property type="entry name" value="Outer membrane efflux proteins (OEP)"/>
    <property type="match status" value="1"/>
</dbReference>
<evidence type="ECO:0000313" key="10">
    <source>
        <dbReference type="EMBL" id="EFK58577.1"/>
    </source>
</evidence>
<dbReference type="InterPro" id="IPR003423">
    <property type="entry name" value="OMP_efflux"/>
</dbReference>
<dbReference type="GO" id="GO:1990281">
    <property type="term" value="C:efflux pump complex"/>
    <property type="evidence" value="ECO:0007669"/>
    <property type="project" value="TreeGrafter"/>
</dbReference>
<dbReference type="InterPro" id="IPR051906">
    <property type="entry name" value="TolC-like"/>
</dbReference>
<dbReference type="GO" id="GO:0015562">
    <property type="term" value="F:efflux transmembrane transporter activity"/>
    <property type="evidence" value="ECO:0007669"/>
    <property type="project" value="InterPro"/>
</dbReference>
<keyword evidence="11" id="KW-1185">Reference proteome</keyword>
<dbReference type="HOGENOM" id="CLU_012817_10_0_10"/>
<evidence type="ECO:0000256" key="8">
    <source>
        <dbReference type="SAM" id="Coils"/>
    </source>
</evidence>
<evidence type="ECO:0000256" key="3">
    <source>
        <dbReference type="ARBA" id="ARBA00022448"/>
    </source>
</evidence>
<proteinExistence type="inferred from homology"/>
<dbReference type="OrthoDB" id="367883at2"/>
<dbReference type="PANTHER" id="PTHR30026">
    <property type="entry name" value="OUTER MEMBRANE PROTEIN TOLC"/>
    <property type="match status" value="1"/>
</dbReference>
<keyword evidence="3" id="KW-0813">Transport</keyword>
<dbReference type="GO" id="GO:0009279">
    <property type="term" value="C:cell outer membrane"/>
    <property type="evidence" value="ECO:0007669"/>
    <property type="project" value="UniProtKB-SubCell"/>
</dbReference>
<dbReference type="PANTHER" id="PTHR30026:SF20">
    <property type="entry name" value="OUTER MEMBRANE PROTEIN TOLC"/>
    <property type="match status" value="1"/>
</dbReference>
<keyword evidence="9" id="KW-0732">Signal</keyword>
<dbReference type="eggNOG" id="COG1538">
    <property type="taxonomic scope" value="Bacteria"/>
</dbReference>
<comment type="similarity">
    <text evidence="2">Belongs to the outer membrane factor (OMF) (TC 1.B.17) family.</text>
</comment>
<keyword evidence="5" id="KW-0812">Transmembrane</keyword>
<comment type="subcellular location">
    <subcellularLocation>
        <location evidence="1">Cell outer membrane</location>
    </subcellularLocation>
</comment>
<gene>
    <name evidence="10" type="ORF">HMPREF0766_11294</name>
</gene>
<dbReference type="STRING" id="525373.HMPREF0766_11294"/>
<evidence type="ECO:0000256" key="9">
    <source>
        <dbReference type="SAM" id="SignalP"/>
    </source>
</evidence>
<accession>D7VJX5</accession>
<keyword evidence="8" id="KW-0175">Coiled coil</keyword>